<dbReference type="Gene3D" id="3.40.640.10">
    <property type="entry name" value="Type I PLP-dependent aspartate aminotransferase-like (Major domain)"/>
    <property type="match status" value="1"/>
</dbReference>
<dbReference type="GO" id="GO:0097053">
    <property type="term" value="P:L-kynurenine catabolic process"/>
    <property type="evidence" value="ECO:0007669"/>
    <property type="project" value="UniProtKB-UniPathway"/>
</dbReference>
<evidence type="ECO:0000313" key="5">
    <source>
        <dbReference type="EMBL" id="TSB05070.1"/>
    </source>
</evidence>
<sequence>MTLEEALALDAADPLAPCRDRFVQGEGLIYLDGNSLGQLPRATIEATGELVRVAWGEQLIRSWNEGWIDAPARVGAMIAPLIGAEADEVIVADSTSVNLYKLIVAALRQAQQRDPARKVVVSEAGNFPTDLHIAEGAVAAVAGAELRVVERGALADALGADTALLLLTHVHYKTAERFDMAGWTKAAQDAGALVCWDLSHSAGAVGVDLNAAGADLAVGCGYKYLNGGPGAPAFLYVAKRWQDLLHNPLSGWMGHAEPFGFADGYAAAAGMKRWLTGTPSVLGLGALESGLALWDGIDMAQVTAKSAALWDIFHAAGTAAGLECVTPQDPVKRGSHISFRHAHAYEIVQALIARGVIGDFRDPDILRFGLTPLTLSHADIWSAGQMLIEIVESGEYRRPEFAVRNAVT</sequence>
<evidence type="ECO:0000313" key="6">
    <source>
        <dbReference type="Proteomes" id="UP000320160"/>
    </source>
</evidence>
<evidence type="ECO:0000256" key="2">
    <source>
        <dbReference type="ARBA" id="ARBA00022801"/>
    </source>
</evidence>
<dbReference type="PANTHER" id="PTHR14084">
    <property type="entry name" value="KYNURENINASE"/>
    <property type="match status" value="1"/>
</dbReference>
<dbReference type="Gene3D" id="3.90.1150.10">
    <property type="entry name" value="Aspartate Aminotransferase, domain 1"/>
    <property type="match status" value="1"/>
</dbReference>
<comment type="catalytic activity">
    <reaction evidence="4">
        <text>L-kynurenine + H2O = anthranilate + L-alanine + H(+)</text>
        <dbReference type="Rhea" id="RHEA:16813"/>
        <dbReference type="ChEBI" id="CHEBI:15377"/>
        <dbReference type="ChEBI" id="CHEBI:15378"/>
        <dbReference type="ChEBI" id="CHEBI:16567"/>
        <dbReference type="ChEBI" id="CHEBI:57959"/>
        <dbReference type="ChEBI" id="CHEBI:57972"/>
        <dbReference type="EC" id="3.7.1.3"/>
    </reaction>
</comment>
<dbReference type="GO" id="GO:0030429">
    <property type="term" value="F:kynureninase activity"/>
    <property type="evidence" value="ECO:0007669"/>
    <property type="project" value="UniProtKB-EC"/>
</dbReference>
<name>A0A553WK20_9SPHN</name>
<comment type="similarity">
    <text evidence="4">Belongs to the kynureninase family.</text>
</comment>
<protein>
    <recommendedName>
        <fullName evidence="4">Kynureninase</fullName>
        <ecNumber evidence="4">3.7.1.3</ecNumber>
    </recommendedName>
</protein>
<dbReference type="GO" id="GO:0005737">
    <property type="term" value="C:cytoplasm"/>
    <property type="evidence" value="ECO:0007669"/>
    <property type="project" value="InterPro"/>
</dbReference>
<comment type="catalytic activity">
    <reaction evidence="4">
        <text>3-hydroxy-L-kynurenine + H2O = 3-hydroxyanthranilate + L-alanine + H(+)</text>
        <dbReference type="Rhea" id="RHEA:25143"/>
        <dbReference type="ChEBI" id="CHEBI:15377"/>
        <dbReference type="ChEBI" id="CHEBI:15378"/>
        <dbReference type="ChEBI" id="CHEBI:36559"/>
        <dbReference type="ChEBI" id="CHEBI:57972"/>
        <dbReference type="ChEBI" id="CHEBI:58125"/>
        <dbReference type="EC" id="3.7.1.3"/>
    </reaction>
</comment>
<dbReference type="SUPFAM" id="SSF53383">
    <property type="entry name" value="PLP-dependent transferases"/>
    <property type="match status" value="1"/>
</dbReference>
<dbReference type="PIRSF" id="PIRSF038800">
    <property type="entry name" value="KYNU"/>
    <property type="match status" value="1"/>
</dbReference>
<dbReference type="GO" id="GO:0009435">
    <property type="term" value="P:NAD+ biosynthetic process"/>
    <property type="evidence" value="ECO:0007669"/>
    <property type="project" value="UniProtKB-UniPathway"/>
</dbReference>
<comment type="cofactor">
    <cofactor evidence="4">
        <name>pyridoxal 5'-phosphate</name>
        <dbReference type="ChEBI" id="CHEBI:597326"/>
    </cofactor>
</comment>
<keyword evidence="5" id="KW-0808">Transferase</keyword>
<keyword evidence="2 4" id="KW-0378">Hydrolase</keyword>
<reference evidence="5 6" key="1">
    <citation type="submission" date="2019-07" db="EMBL/GenBank/DDBJ databases">
        <authorList>
            <person name="Park M."/>
        </authorList>
    </citation>
    <scope>NUCLEOTIDE SEQUENCE [LARGE SCALE GENOMIC DNA]</scope>
    <source>
        <strain evidence="5 6">KCTC32445</strain>
    </source>
</reference>
<gene>
    <name evidence="5" type="ORF">FOM92_06740</name>
</gene>
<dbReference type="GO" id="GO:0030170">
    <property type="term" value="F:pyridoxal phosphate binding"/>
    <property type="evidence" value="ECO:0007669"/>
    <property type="project" value="InterPro"/>
</dbReference>
<dbReference type="InterPro" id="IPR015421">
    <property type="entry name" value="PyrdxlP-dep_Trfase_major"/>
</dbReference>
<keyword evidence="1 4" id="KW-0662">Pyridine nucleotide biosynthesis</keyword>
<comment type="pathway">
    <text evidence="4">Cofactor biosynthesis; NAD(+) biosynthesis; quinolinate from L-kynurenine: step 2/3.</text>
</comment>
<dbReference type="Pfam" id="PF22580">
    <property type="entry name" value="KYNU_C"/>
    <property type="match status" value="1"/>
</dbReference>
<dbReference type="UniPathway" id="UPA00253">
    <property type="reaction ID" value="UER00329"/>
</dbReference>
<comment type="subunit">
    <text evidence="4">Homodimer.</text>
</comment>
<dbReference type="OrthoDB" id="9812626at2"/>
<comment type="function">
    <text evidence="4">Catalyzes the cleavage of L-kynurenine (L-Kyn) and L-3-hydroxykynurenine (L-3OHKyn) into anthranilic acid (AA) and 3-hydroxyanthranilic acid (3-OHAA), respectively.</text>
</comment>
<evidence type="ECO:0000256" key="4">
    <source>
        <dbReference type="PIRNR" id="PIRNR038800"/>
    </source>
</evidence>
<evidence type="ECO:0000256" key="3">
    <source>
        <dbReference type="ARBA" id="ARBA00022898"/>
    </source>
</evidence>
<dbReference type="GO" id="GO:0008483">
    <property type="term" value="F:transaminase activity"/>
    <property type="evidence" value="ECO:0007669"/>
    <property type="project" value="UniProtKB-KW"/>
</dbReference>
<dbReference type="EC" id="3.7.1.3" evidence="4"/>
<dbReference type="EMBL" id="VKKU01000001">
    <property type="protein sequence ID" value="TSB05070.1"/>
    <property type="molecule type" value="Genomic_DNA"/>
</dbReference>
<dbReference type="Proteomes" id="UP000320160">
    <property type="component" value="Unassembled WGS sequence"/>
</dbReference>
<organism evidence="5 6">
    <name type="scientific">Sphingorhabdus contaminans</name>
    <dbReference type="NCBI Taxonomy" id="1343899"/>
    <lineage>
        <taxon>Bacteria</taxon>
        <taxon>Pseudomonadati</taxon>
        <taxon>Pseudomonadota</taxon>
        <taxon>Alphaproteobacteria</taxon>
        <taxon>Sphingomonadales</taxon>
        <taxon>Sphingomonadaceae</taxon>
        <taxon>Sphingorhabdus</taxon>
    </lineage>
</organism>
<dbReference type="GO" id="GO:0043420">
    <property type="term" value="P:anthranilate metabolic process"/>
    <property type="evidence" value="ECO:0007669"/>
    <property type="project" value="TreeGrafter"/>
</dbReference>
<dbReference type="PANTHER" id="PTHR14084:SF0">
    <property type="entry name" value="KYNURENINASE"/>
    <property type="match status" value="1"/>
</dbReference>
<evidence type="ECO:0000256" key="1">
    <source>
        <dbReference type="ARBA" id="ARBA00022642"/>
    </source>
</evidence>
<accession>A0A553WK20</accession>
<comment type="pathway">
    <text evidence="4">Amino-acid degradation; L-kynurenine degradation; L-alanine and anthranilate from L-kynurenine: step 1/1.</text>
</comment>
<dbReference type="RefSeq" id="WP_143775986.1">
    <property type="nucleotide sequence ID" value="NZ_VKKU01000001.1"/>
</dbReference>
<dbReference type="GO" id="GO:0019441">
    <property type="term" value="P:L-tryptophan catabolic process to kynurenine"/>
    <property type="evidence" value="ECO:0007669"/>
    <property type="project" value="TreeGrafter"/>
</dbReference>
<dbReference type="AlphaFoldDB" id="A0A553WK20"/>
<dbReference type="InterPro" id="IPR015424">
    <property type="entry name" value="PyrdxlP-dep_Trfase"/>
</dbReference>
<dbReference type="InterPro" id="IPR010111">
    <property type="entry name" value="Kynureninase"/>
</dbReference>
<keyword evidence="6" id="KW-1185">Reference proteome</keyword>
<keyword evidence="5" id="KW-0032">Aminotransferase</keyword>
<keyword evidence="3 4" id="KW-0663">Pyridoxal phosphate</keyword>
<dbReference type="InterPro" id="IPR015422">
    <property type="entry name" value="PyrdxlP-dep_Trfase_small"/>
</dbReference>
<dbReference type="UniPathway" id="UPA00334">
    <property type="reaction ID" value="UER00455"/>
</dbReference>
<proteinExistence type="inferred from homology"/>
<comment type="caution">
    <text evidence="5">The sequence shown here is derived from an EMBL/GenBank/DDBJ whole genome shotgun (WGS) entry which is preliminary data.</text>
</comment>